<dbReference type="AlphaFoldDB" id="A0A8S3ZLT1"/>
<keyword evidence="3" id="KW-1003">Cell membrane</keyword>
<keyword evidence="8 16" id="KW-0472">Membrane</keyword>
<sequence>ALLSTSIYGLTGQIAFDEDGFMNISKFRVRNLVYDGRQSVWQDIGCVQGKEVRPFRIIWPGDAQNLKAETEGKKRYKVVTNPVQPFVMTEAPHSDYGQCLSDTPCLNLTNKFKSQENGEGAESGLFTIQCCRGLTIDLLTKLSSDLEFEFTLYIVQDETYGQKSSNGSWSGMMRDLTDNTAHFAVAAFSITSQREVAIDFTDPYFFSGFSIIYSDRTRETSMLAFLEPFSTKVWFAILVSAHITAVCMALLEWNSPFGLNPWGRKRNKNYSLASGLTMVFSVLFGHTVRAKSPKAWPSKFLQNIWAFAAIFIIASYTANLAAFIAGKHAGINYIDIQDARLQDIRVGVLQGSAVHEFLKNSGSKLVTVAERYFVRKTDEGIDWVIRGKLDALLGDYPILDYARAHLAPSCELKLISKVFGVDRYGLGLPKESPLKAALSKKISEYHRIGYIDDLIDVHFADAHCIKKRISEEDSQLEVTHHA</sequence>
<feature type="non-terminal residue" evidence="19">
    <location>
        <position position="482"/>
    </location>
</feature>
<proteinExistence type="predicted"/>
<dbReference type="GO" id="GO:0015276">
    <property type="term" value="F:ligand-gated monoatomic ion channel activity"/>
    <property type="evidence" value="ECO:0007669"/>
    <property type="project" value="InterPro"/>
</dbReference>
<dbReference type="SUPFAM" id="SSF53850">
    <property type="entry name" value="Periplasmic binding protein-like II"/>
    <property type="match status" value="1"/>
</dbReference>
<dbReference type="Pfam" id="PF10613">
    <property type="entry name" value="Lig_chan-Glu_bd"/>
    <property type="match status" value="1"/>
</dbReference>
<feature type="non-terminal residue" evidence="19">
    <location>
        <position position="1"/>
    </location>
</feature>
<feature type="transmembrane region" description="Helical" evidence="16">
    <location>
        <begin position="272"/>
        <end position="292"/>
    </location>
</feature>
<comment type="subcellular location">
    <subcellularLocation>
        <location evidence="1">Cell membrane</location>
        <topology evidence="1">Multi-pass membrane protein</topology>
    </subcellularLocation>
</comment>
<evidence type="ECO:0000256" key="11">
    <source>
        <dbReference type="ARBA" id="ARBA00023286"/>
    </source>
</evidence>
<feature type="site" description="Interaction with the cone snail toxin Con-ikot-ikot" evidence="14">
    <location>
        <position position="359"/>
    </location>
</feature>
<evidence type="ECO:0000256" key="10">
    <source>
        <dbReference type="ARBA" id="ARBA00023180"/>
    </source>
</evidence>
<evidence type="ECO:0000256" key="13">
    <source>
        <dbReference type="PIRSR" id="PIRSR601508-1"/>
    </source>
</evidence>
<keyword evidence="2" id="KW-0813">Transport</keyword>
<feature type="disulfide bond" evidence="15">
    <location>
        <begin position="410"/>
        <end position="464"/>
    </location>
</feature>
<keyword evidence="9" id="KW-0675">Receptor</keyword>
<evidence type="ECO:0000256" key="15">
    <source>
        <dbReference type="PIRSR" id="PIRSR601508-3"/>
    </source>
</evidence>
<name>A0A8S3ZLT1_9EUPU</name>
<dbReference type="InterPro" id="IPR015683">
    <property type="entry name" value="Ionotropic_Glu_rcpt"/>
</dbReference>
<dbReference type="PRINTS" id="PR00177">
    <property type="entry name" value="NMDARECEPTOR"/>
</dbReference>
<evidence type="ECO:0000256" key="14">
    <source>
        <dbReference type="PIRSR" id="PIRSR601508-2"/>
    </source>
</evidence>
<comment type="caution">
    <text evidence="19">The sequence shown here is derived from an EMBL/GenBank/DDBJ whole genome shotgun (WGS) entry which is preliminary data.</text>
</comment>
<dbReference type="GO" id="GO:0038023">
    <property type="term" value="F:signaling receptor activity"/>
    <property type="evidence" value="ECO:0007669"/>
    <property type="project" value="InterPro"/>
</dbReference>
<evidence type="ECO:0000313" key="19">
    <source>
        <dbReference type="EMBL" id="CAG5127651.1"/>
    </source>
</evidence>
<feature type="domain" description="Ionotropic glutamate receptor C-terminal" evidence="17">
    <location>
        <begin position="114"/>
        <end position="461"/>
    </location>
</feature>
<evidence type="ECO:0000259" key="17">
    <source>
        <dbReference type="SMART" id="SM00079"/>
    </source>
</evidence>
<feature type="domain" description="Ionotropic glutamate receptor L-glutamate and glycine-binding" evidence="18">
    <location>
        <begin position="125"/>
        <end position="178"/>
    </location>
</feature>
<keyword evidence="12" id="KW-0407">Ion channel</keyword>
<protein>
    <recommendedName>
        <fullName evidence="21">Glutamate receptor</fullName>
    </recommendedName>
</protein>
<dbReference type="Pfam" id="PF00060">
    <property type="entry name" value="Lig_chan"/>
    <property type="match status" value="1"/>
</dbReference>
<dbReference type="OrthoDB" id="5984008at2759"/>
<evidence type="ECO:0000256" key="9">
    <source>
        <dbReference type="ARBA" id="ARBA00023170"/>
    </source>
</evidence>
<dbReference type="SMART" id="SM00918">
    <property type="entry name" value="Lig_chan-Glu_bd"/>
    <property type="match status" value="1"/>
</dbReference>
<feature type="transmembrane region" description="Helical" evidence="16">
    <location>
        <begin position="233"/>
        <end position="251"/>
    </location>
</feature>
<dbReference type="Gene3D" id="3.40.190.10">
    <property type="entry name" value="Periplasmic binding protein-like II"/>
    <property type="match status" value="2"/>
</dbReference>
<evidence type="ECO:0000256" key="5">
    <source>
        <dbReference type="ARBA" id="ARBA00022989"/>
    </source>
</evidence>
<evidence type="ECO:0000313" key="20">
    <source>
        <dbReference type="Proteomes" id="UP000678393"/>
    </source>
</evidence>
<feature type="binding site" evidence="13">
    <location>
        <position position="194"/>
    </location>
    <ligand>
        <name>L-glutamate</name>
        <dbReference type="ChEBI" id="CHEBI:29985"/>
    </ligand>
</feature>
<dbReference type="GO" id="GO:0043226">
    <property type="term" value="C:organelle"/>
    <property type="evidence" value="ECO:0007669"/>
    <property type="project" value="UniProtKB-ARBA"/>
</dbReference>
<evidence type="ECO:0000256" key="16">
    <source>
        <dbReference type="SAM" id="Phobius"/>
    </source>
</evidence>
<evidence type="ECO:0000259" key="18">
    <source>
        <dbReference type="SMART" id="SM00918"/>
    </source>
</evidence>
<keyword evidence="20" id="KW-1185">Reference proteome</keyword>
<dbReference type="SMART" id="SM00079">
    <property type="entry name" value="PBPe"/>
    <property type="match status" value="1"/>
</dbReference>
<dbReference type="InterPro" id="IPR001320">
    <property type="entry name" value="Iontro_rcpt_C"/>
</dbReference>
<accession>A0A8S3ZLT1</accession>
<evidence type="ECO:0000256" key="6">
    <source>
        <dbReference type="ARBA" id="ARBA00023054"/>
    </source>
</evidence>
<dbReference type="FunFam" id="3.40.190.10:FF:000078">
    <property type="entry name" value="glutamate receptor ionotropic, NMDA 3B"/>
    <property type="match status" value="1"/>
</dbReference>
<dbReference type="GO" id="GO:0005886">
    <property type="term" value="C:plasma membrane"/>
    <property type="evidence" value="ECO:0007669"/>
    <property type="project" value="UniProtKB-SubCell"/>
</dbReference>
<evidence type="ECO:0000256" key="12">
    <source>
        <dbReference type="ARBA" id="ARBA00023303"/>
    </source>
</evidence>
<feature type="transmembrane region" description="Helical" evidence="16">
    <location>
        <begin position="304"/>
        <end position="325"/>
    </location>
</feature>
<keyword evidence="4 16" id="KW-0812">Transmembrane</keyword>
<dbReference type="EMBL" id="CAJHNH020002760">
    <property type="protein sequence ID" value="CAG5127651.1"/>
    <property type="molecule type" value="Genomic_DNA"/>
</dbReference>
<evidence type="ECO:0008006" key="21">
    <source>
        <dbReference type="Google" id="ProtNLM"/>
    </source>
</evidence>
<feature type="binding site" evidence="13">
    <location>
        <position position="395"/>
    </location>
    <ligand>
        <name>L-glutamate</name>
        <dbReference type="ChEBI" id="CHEBI:29985"/>
    </ligand>
</feature>
<dbReference type="InterPro" id="IPR001508">
    <property type="entry name" value="Iono_Glu_rcpt_met"/>
</dbReference>
<keyword evidence="10" id="KW-0325">Glycoprotein</keyword>
<gene>
    <name evidence="19" type="ORF">CUNI_LOCUS13209</name>
</gene>
<feature type="binding site" evidence="13">
    <location>
        <position position="189"/>
    </location>
    <ligand>
        <name>L-glutamate</name>
        <dbReference type="ChEBI" id="CHEBI:29985"/>
    </ligand>
</feature>
<dbReference type="PANTHER" id="PTHR18966">
    <property type="entry name" value="IONOTROPIC GLUTAMATE RECEPTOR"/>
    <property type="match status" value="1"/>
</dbReference>
<keyword evidence="6" id="KW-0175">Coiled coil</keyword>
<keyword evidence="11" id="KW-1071">Ligand-gated ion channel</keyword>
<evidence type="ECO:0000256" key="8">
    <source>
        <dbReference type="ARBA" id="ARBA00023136"/>
    </source>
</evidence>
<keyword evidence="5 16" id="KW-1133">Transmembrane helix</keyword>
<evidence type="ECO:0000256" key="2">
    <source>
        <dbReference type="ARBA" id="ARBA00022448"/>
    </source>
</evidence>
<organism evidence="19 20">
    <name type="scientific">Candidula unifasciata</name>
    <dbReference type="NCBI Taxonomy" id="100452"/>
    <lineage>
        <taxon>Eukaryota</taxon>
        <taxon>Metazoa</taxon>
        <taxon>Spiralia</taxon>
        <taxon>Lophotrochozoa</taxon>
        <taxon>Mollusca</taxon>
        <taxon>Gastropoda</taxon>
        <taxon>Heterobranchia</taxon>
        <taxon>Euthyneura</taxon>
        <taxon>Panpulmonata</taxon>
        <taxon>Eupulmonata</taxon>
        <taxon>Stylommatophora</taxon>
        <taxon>Helicina</taxon>
        <taxon>Helicoidea</taxon>
        <taxon>Geomitridae</taxon>
        <taxon>Candidula</taxon>
    </lineage>
</organism>
<keyword evidence="15" id="KW-1015">Disulfide bond</keyword>
<evidence type="ECO:0000256" key="7">
    <source>
        <dbReference type="ARBA" id="ARBA00023065"/>
    </source>
</evidence>
<evidence type="ECO:0000256" key="3">
    <source>
        <dbReference type="ARBA" id="ARBA00022475"/>
    </source>
</evidence>
<dbReference type="InterPro" id="IPR019594">
    <property type="entry name" value="Glu/Gly-bd"/>
</dbReference>
<evidence type="ECO:0000256" key="4">
    <source>
        <dbReference type="ARBA" id="ARBA00022692"/>
    </source>
</evidence>
<evidence type="ECO:0000256" key="1">
    <source>
        <dbReference type="ARBA" id="ARBA00004651"/>
    </source>
</evidence>
<dbReference type="Proteomes" id="UP000678393">
    <property type="component" value="Unassembled WGS sequence"/>
</dbReference>
<keyword evidence="7" id="KW-0406">Ion transport</keyword>
<reference evidence="19" key="1">
    <citation type="submission" date="2021-04" db="EMBL/GenBank/DDBJ databases">
        <authorList>
            <consortium name="Molecular Ecology Group"/>
        </authorList>
    </citation>
    <scope>NUCLEOTIDE SEQUENCE</scope>
</reference>